<name>A0A564Y6A2_HYMDI</name>
<proteinExistence type="predicted"/>
<dbReference type="Gene3D" id="1.20.58.60">
    <property type="match status" value="1"/>
</dbReference>
<dbReference type="Proteomes" id="UP000321570">
    <property type="component" value="Unassembled WGS sequence"/>
</dbReference>
<dbReference type="SUPFAM" id="SSF46966">
    <property type="entry name" value="Spectrin repeat"/>
    <property type="match status" value="1"/>
</dbReference>
<accession>A0A564Y6A2</accession>
<dbReference type="EMBL" id="CABIJS010000088">
    <property type="protein sequence ID" value="VUZ42308.1"/>
    <property type="molecule type" value="Genomic_DNA"/>
</dbReference>
<organism evidence="1 2">
    <name type="scientific">Hymenolepis diminuta</name>
    <name type="common">Rat tapeworm</name>
    <dbReference type="NCBI Taxonomy" id="6216"/>
    <lineage>
        <taxon>Eukaryota</taxon>
        <taxon>Metazoa</taxon>
        <taxon>Spiralia</taxon>
        <taxon>Lophotrochozoa</taxon>
        <taxon>Platyhelminthes</taxon>
        <taxon>Cestoda</taxon>
        <taxon>Eucestoda</taxon>
        <taxon>Cyclophyllidea</taxon>
        <taxon>Hymenolepididae</taxon>
        <taxon>Hymenolepis</taxon>
    </lineage>
</organism>
<evidence type="ECO:0000313" key="1">
    <source>
        <dbReference type="EMBL" id="VUZ42308.1"/>
    </source>
</evidence>
<dbReference type="AlphaFoldDB" id="A0A564Y6A2"/>
<feature type="non-terminal residue" evidence="1">
    <location>
        <position position="60"/>
    </location>
</feature>
<reference evidence="1 2" key="1">
    <citation type="submission" date="2019-07" db="EMBL/GenBank/DDBJ databases">
        <authorList>
            <person name="Jastrzebski P J."/>
            <person name="Paukszto L."/>
            <person name="Jastrzebski P J."/>
        </authorList>
    </citation>
    <scope>NUCLEOTIDE SEQUENCE [LARGE SCALE GENOMIC DNA]</scope>
    <source>
        <strain evidence="1 2">WMS-il1</strain>
    </source>
</reference>
<keyword evidence="2" id="KW-1185">Reference proteome</keyword>
<gene>
    <name evidence="1" type="ORF">WMSIL1_LOCUS3052</name>
</gene>
<protein>
    <submittedName>
        <fullName evidence="1">Uncharacterized protein</fullName>
    </submittedName>
</protein>
<evidence type="ECO:0000313" key="2">
    <source>
        <dbReference type="Proteomes" id="UP000321570"/>
    </source>
</evidence>
<sequence length="60" mass="7295">MLERSSIKLCSTQTSVQKQFTDLRDLVMEKKHRLYELLALNRLYEEVSDVEEWMWSKTEE</sequence>